<accession>F2UNX1</accession>
<feature type="region of interest" description="Disordered" evidence="1">
    <location>
        <begin position="412"/>
        <end position="433"/>
    </location>
</feature>
<dbReference type="InParanoid" id="F2UNX1"/>
<feature type="compositionally biased region" description="Pro residues" evidence="1">
    <location>
        <begin position="43"/>
        <end position="53"/>
    </location>
</feature>
<feature type="compositionally biased region" description="Pro residues" evidence="1">
    <location>
        <begin position="82"/>
        <end position="94"/>
    </location>
</feature>
<reference evidence="2" key="1">
    <citation type="submission" date="2009-08" db="EMBL/GenBank/DDBJ databases">
        <title>Annotation of Salpingoeca rosetta.</title>
        <authorList>
            <consortium name="The Broad Institute Genome Sequencing Platform"/>
            <person name="Russ C."/>
            <person name="Cuomo C."/>
            <person name="Burger G."/>
            <person name="Gray M.W."/>
            <person name="Holland P.W.H."/>
            <person name="King N."/>
            <person name="Lang F.B.F."/>
            <person name="Roger A.J."/>
            <person name="Ruiz-Trillo I."/>
            <person name="Young S.K."/>
            <person name="Zeng Q."/>
            <person name="Gargeya S."/>
            <person name="Alvarado L."/>
            <person name="Berlin A."/>
            <person name="Chapman S.B."/>
            <person name="Chen Z."/>
            <person name="Freedman E."/>
            <person name="Gellesch M."/>
            <person name="Goldberg J."/>
            <person name="Griggs A."/>
            <person name="Gujja S."/>
            <person name="Heilman E."/>
            <person name="Heiman D."/>
            <person name="Howarth C."/>
            <person name="Mehta T."/>
            <person name="Neiman D."/>
            <person name="Pearson M."/>
            <person name="Roberts A."/>
            <person name="Saif S."/>
            <person name="Shea T."/>
            <person name="Shenoy N."/>
            <person name="Sisk P."/>
            <person name="Stolte C."/>
            <person name="Sykes S."/>
            <person name="White J."/>
            <person name="Yandava C."/>
            <person name="Haas B."/>
            <person name="Nusbaum C."/>
            <person name="Birren B."/>
        </authorList>
    </citation>
    <scope>NUCLEOTIDE SEQUENCE [LARGE SCALE GENOMIC DNA]</scope>
    <source>
        <strain evidence="2">ATCC 50818</strain>
    </source>
</reference>
<feature type="compositionally biased region" description="Polar residues" evidence="1">
    <location>
        <begin position="70"/>
        <end position="80"/>
    </location>
</feature>
<feature type="compositionally biased region" description="Polar residues" evidence="1">
    <location>
        <begin position="11"/>
        <end position="26"/>
    </location>
</feature>
<keyword evidence="3" id="KW-1185">Reference proteome</keyword>
<name>F2UNX1_SALR5</name>
<dbReference type="KEGG" id="sre:PTSG_09739"/>
<dbReference type="PANTHER" id="PTHR34914">
    <property type="entry name" value="LYMPHOCYTE EXPANSION MOLECULE"/>
    <property type="match status" value="1"/>
</dbReference>
<feature type="compositionally biased region" description="Polar residues" evidence="1">
    <location>
        <begin position="128"/>
        <end position="138"/>
    </location>
</feature>
<evidence type="ECO:0000313" key="3">
    <source>
        <dbReference type="Proteomes" id="UP000007799"/>
    </source>
</evidence>
<feature type="region of interest" description="Disordered" evidence="1">
    <location>
        <begin position="1"/>
        <end position="228"/>
    </location>
</feature>
<organism evidence="3">
    <name type="scientific">Salpingoeca rosetta (strain ATCC 50818 / BSB-021)</name>
    <dbReference type="NCBI Taxonomy" id="946362"/>
    <lineage>
        <taxon>Eukaryota</taxon>
        <taxon>Choanoflagellata</taxon>
        <taxon>Craspedida</taxon>
        <taxon>Salpingoecidae</taxon>
        <taxon>Salpingoeca</taxon>
    </lineage>
</organism>
<dbReference type="GeneID" id="16069637"/>
<gene>
    <name evidence="2" type="ORF">PTSG_09739</name>
</gene>
<feature type="compositionally biased region" description="Low complexity" evidence="1">
    <location>
        <begin position="110"/>
        <end position="123"/>
    </location>
</feature>
<sequence>MATLSLGAPSSRGTAANTRLSPTPQGKDSDMLKQMIQRATSPQPSPPPQPQPPAQLRSPPQEMMGPRLSRATNQRQRVQASPQPPHSSPPPPPAGSRKAYAATPGKGTTRRQAASAGSASRKSPVGFGSQSTRFSTAGTYPRALRPGTCIAATYTYKDEDRRRGPGMHEIPLDETLRSATKMTRKNTEPEWSRQASHPHRMRLGVSTVHQRLKKKREKEARQLGPGTYVARSFTEDSYGHIPMSLSRPGARLAPPDEQRLRLPDATTYADAHDKFDAYVRSRKSPSRVGVMEGAAQRAALQRAGGTDIPPNMYADAFAAPLMKAAVTERGPYDTSSGKRFAVRKKSYDLVPGQYGVVDLAPLSSSPRPRTAEFSKMQRFGAKTGMRLEGQLAGLGEDSLGPGHYTSDLAQTYPPPHGPQRRRKHGPAFGSTTNRKTFFDDVIRRSARTPTDPAEYNPPVPGSQHAAGRYRQTYGSCLKSTVGRFDFKGHSYEFARERLAASRR</sequence>
<dbReference type="InterPro" id="IPR033557">
    <property type="entry name" value="CIMAP2"/>
</dbReference>
<dbReference type="PANTHER" id="PTHR34914:SF1">
    <property type="entry name" value="LYMPHOCYTE EXPANSION MOLECULE"/>
    <property type="match status" value="1"/>
</dbReference>
<dbReference type="RefSeq" id="XP_004989095.1">
    <property type="nucleotide sequence ID" value="XM_004989038.1"/>
</dbReference>
<dbReference type="AlphaFoldDB" id="F2UNX1"/>
<protein>
    <submittedName>
        <fullName evidence="2">Uncharacterized protein</fullName>
    </submittedName>
</protein>
<proteinExistence type="predicted"/>
<evidence type="ECO:0000256" key="1">
    <source>
        <dbReference type="SAM" id="MobiDB-lite"/>
    </source>
</evidence>
<evidence type="ECO:0000313" key="2">
    <source>
        <dbReference type="EMBL" id="EGD79326.1"/>
    </source>
</evidence>
<dbReference type="EMBL" id="GL832985">
    <property type="protein sequence ID" value="EGD79326.1"/>
    <property type="molecule type" value="Genomic_DNA"/>
</dbReference>
<dbReference type="Proteomes" id="UP000007799">
    <property type="component" value="Unassembled WGS sequence"/>
</dbReference>